<dbReference type="RefSeq" id="XP_001834451.2">
    <property type="nucleotide sequence ID" value="XM_001834399.2"/>
</dbReference>
<feature type="compositionally biased region" description="Low complexity" evidence="1">
    <location>
        <begin position="82"/>
        <end position="104"/>
    </location>
</feature>
<comment type="caution">
    <text evidence="2">The sequence shown here is derived from an EMBL/GenBank/DDBJ whole genome shotgun (WGS) entry which is preliminary data.</text>
</comment>
<dbReference type="AlphaFoldDB" id="A8NKH4"/>
<feature type="region of interest" description="Disordered" evidence="1">
    <location>
        <begin position="59"/>
        <end position="107"/>
    </location>
</feature>
<dbReference type="InParanoid" id="A8NKH4"/>
<evidence type="ECO:0000313" key="2">
    <source>
        <dbReference type="EMBL" id="EAU87428.2"/>
    </source>
</evidence>
<evidence type="ECO:0000313" key="3">
    <source>
        <dbReference type="Proteomes" id="UP000001861"/>
    </source>
</evidence>
<feature type="region of interest" description="Disordered" evidence="1">
    <location>
        <begin position="153"/>
        <end position="195"/>
    </location>
</feature>
<dbReference type="GeneID" id="6010966"/>
<dbReference type="Proteomes" id="UP000001861">
    <property type="component" value="Unassembled WGS sequence"/>
</dbReference>
<dbReference type="KEGG" id="cci:CC1G_02187"/>
<reference evidence="2 3" key="1">
    <citation type="journal article" date="2010" name="Proc. Natl. Acad. Sci. U.S.A.">
        <title>Insights into evolution of multicellular fungi from the assembled chromosomes of the mushroom Coprinopsis cinerea (Coprinus cinereus).</title>
        <authorList>
            <person name="Stajich J.E."/>
            <person name="Wilke S.K."/>
            <person name="Ahren D."/>
            <person name="Au C.H."/>
            <person name="Birren B.W."/>
            <person name="Borodovsky M."/>
            <person name="Burns C."/>
            <person name="Canback B."/>
            <person name="Casselton L.A."/>
            <person name="Cheng C.K."/>
            <person name="Deng J."/>
            <person name="Dietrich F.S."/>
            <person name="Fargo D.C."/>
            <person name="Farman M.L."/>
            <person name="Gathman A.C."/>
            <person name="Goldberg J."/>
            <person name="Guigo R."/>
            <person name="Hoegger P.J."/>
            <person name="Hooker J.B."/>
            <person name="Huggins A."/>
            <person name="James T.Y."/>
            <person name="Kamada T."/>
            <person name="Kilaru S."/>
            <person name="Kodira C."/>
            <person name="Kues U."/>
            <person name="Kupfer D."/>
            <person name="Kwan H.S."/>
            <person name="Lomsadze A."/>
            <person name="Li W."/>
            <person name="Lilly W.W."/>
            <person name="Ma L.J."/>
            <person name="Mackey A.J."/>
            <person name="Manning G."/>
            <person name="Martin F."/>
            <person name="Muraguchi H."/>
            <person name="Natvig D.O."/>
            <person name="Palmerini H."/>
            <person name="Ramesh M.A."/>
            <person name="Rehmeyer C.J."/>
            <person name="Roe B.A."/>
            <person name="Shenoy N."/>
            <person name="Stanke M."/>
            <person name="Ter-Hovhannisyan V."/>
            <person name="Tunlid A."/>
            <person name="Velagapudi R."/>
            <person name="Vision T.J."/>
            <person name="Zeng Q."/>
            <person name="Zolan M.E."/>
            <person name="Pukkila P.J."/>
        </authorList>
    </citation>
    <scope>NUCLEOTIDE SEQUENCE [LARGE SCALE GENOMIC DNA]</scope>
    <source>
        <strain evidence="3">Okayama-7 / 130 / ATCC MYA-4618 / FGSC 9003</strain>
    </source>
</reference>
<dbReference type="HOGENOM" id="CLU_1396228_0_0_1"/>
<proteinExistence type="predicted"/>
<name>A8NKH4_COPC7</name>
<accession>A8NKH4</accession>
<evidence type="ECO:0000256" key="1">
    <source>
        <dbReference type="SAM" id="MobiDB-lite"/>
    </source>
</evidence>
<gene>
    <name evidence="2" type="ORF">CC1G_02187</name>
</gene>
<feature type="compositionally biased region" description="Pro residues" evidence="1">
    <location>
        <begin position="72"/>
        <end position="81"/>
    </location>
</feature>
<keyword evidence="3" id="KW-1185">Reference proteome</keyword>
<feature type="compositionally biased region" description="Low complexity" evidence="1">
    <location>
        <begin position="59"/>
        <end position="71"/>
    </location>
</feature>
<sequence>MSSSERLRESEAPQSQVTVIAGGQAIANQNDYIDGSTHNEFSSDSAVYQAGVNVVVMNVVSPEGTPTGSPSHTPPGTPPAATPASSRPSSPFPPGSSTGRPSRPAINVPVFEYGSDYHEVSRELEDALSQAIRSFQRNGLKRLTPSYRNRDVNMQGLDVDSGTANSSMDEDITVEPETGSRSRGLRMFQGKTRGR</sequence>
<protein>
    <submittedName>
        <fullName evidence="2">Uncharacterized protein</fullName>
    </submittedName>
</protein>
<dbReference type="VEuPathDB" id="FungiDB:CC1G_02187"/>
<dbReference type="EMBL" id="AACS02000010">
    <property type="protein sequence ID" value="EAU87428.2"/>
    <property type="molecule type" value="Genomic_DNA"/>
</dbReference>
<organism evidence="2 3">
    <name type="scientific">Coprinopsis cinerea (strain Okayama-7 / 130 / ATCC MYA-4618 / FGSC 9003)</name>
    <name type="common">Inky cap fungus</name>
    <name type="synonym">Hormographiella aspergillata</name>
    <dbReference type="NCBI Taxonomy" id="240176"/>
    <lineage>
        <taxon>Eukaryota</taxon>
        <taxon>Fungi</taxon>
        <taxon>Dikarya</taxon>
        <taxon>Basidiomycota</taxon>
        <taxon>Agaricomycotina</taxon>
        <taxon>Agaricomycetes</taxon>
        <taxon>Agaricomycetidae</taxon>
        <taxon>Agaricales</taxon>
        <taxon>Agaricineae</taxon>
        <taxon>Psathyrellaceae</taxon>
        <taxon>Coprinopsis</taxon>
    </lineage>
</organism>